<reference evidence="3 4" key="1">
    <citation type="submission" date="2019-03" db="EMBL/GenBank/DDBJ databases">
        <title>Single cell metagenomics reveals metabolic interactions within the superorganism composed of flagellate Streblomastix strix and complex community of Bacteroidetes bacteria on its surface.</title>
        <authorList>
            <person name="Treitli S.C."/>
            <person name="Kolisko M."/>
            <person name="Husnik F."/>
            <person name="Keeling P."/>
            <person name="Hampl V."/>
        </authorList>
    </citation>
    <scope>NUCLEOTIDE SEQUENCE [LARGE SCALE GENOMIC DNA]</scope>
    <source>
        <strain evidence="3">ST1C</strain>
    </source>
</reference>
<dbReference type="AlphaFoldDB" id="A0A5J4WYX0"/>
<evidence type="ECO:0000256" key="1">
    <source>
        <dbReference type="ARBA" id="ARBA00022801"/>
    </source>
</evidence>
<dbReference type="SUPFAM" id="SSF52540">
    <property type="entry name" value="P-loop containing nucleoside triphosphate hydrolases"/>
    <property type="match status" value="1"/>
</dbReference>
<dbReference type="EMBL" id="SNRW01000704">
    <property type="protein sequence ID" value="KAA6399676.1"/>
    <property type="molecule type" value="Genomic_DNA"/>
</dbReference>
<dbReference type="Gene3D" id="3.40.50.300">
    <property type="entry name" value="P-loop containing nucleotide triphosphate hydrolases"/>
    <property type="match status" value="2"/>
</dbReference>
<dbReference type="OrthoDB" id="6513042at2759"/>
<organism evidence="3 4">
    <name type="scientific">Streblomastix strix</name>
    <dbReference type="NCBI Taxonomy" id="222440"/>
    <lineage>
        <taxon>Eukaryota</taxon>
        <taxon>Metamonada</taxon>
        <taxon>Preaxostyla</taxon>
        <taxon>Oxymonadida</taxon>
        <taxon>Streblomastigidae</taxon>
        <taxon>Streblomastix</taxon>
    </lineage>
</organism>
<name>A0A5J4WYX0_9EUKA</name>
<sequence>MLINAQKKVVREFRTNRANLLFATNVAEEGLDFQPCNIVVRFDSFENLPQYLQSRGRARRRQAIYGHLCEDGDEYNYMNKQLDKNRFCEDEILRFAQNHISQQEV</sequence>
<dbReference type="Pfam" id="PF00271">
    <property type="entry name" value="Helicase_C"/>
    <property type="match status" value="1"/>
</dbReference>
<dbReference type="PANTHER" id="PTHR14950">
    <property type="entry name" value="DICER-RELATED"/>
    <property type="match status" value="1"/>
</dbReference>
<evidence type="ECO:0000259" key="2">
    <source>
        <dbReference type="PROSITE" id="PS51194"/>
    </source>
</evidence>
<dbReference type="PANTHER" id="PTHR14950:SF37">
    <property type="entry name" value="ENDORIBONUCLEASE DICER"/>
    <property type="match status" value="1"/>
</dbReference>
<dbReference type="PROSITE" id="PS51194">
    <property type="entry name" value="HELICASE_CTER"/>
    <property type="match status" value="1"/>
</dbReference>
<comment type="caution">
    <text evidence="3">The sequence shown here is derived from an EMBL/GenBank/DDBJ whole genome shotgun (WGS) entry which is preliminary data.</text>
</comment>
<dbReference type="InterPro" id="IPR027417">
    <property type="entry name" value="P-loop_NTPase"/>
</dbReference>
<dbReference type="GO" id="GO:0016787">
    <property type="term" value="F:hydrolase activity"/>
    <property type="evidence" value="ECO:0007669"/>
    <property type="project" value="UniProtKB-KW"/>
</dbReference>
<evidence type="ECO:0000313" key="4">
    <source>
        <dbReference type="Proteomes" id="UP000324800"/>
    </source>
</evidence>
<accession>A0A5J4WYX0</accession>
<proteinExistence type="predicted"/>
<gene>
    <name evidence="3" type="ORF">EZS28_004795</name>
</gene>
<dbReference type="InterPro" id="IPR001650">
    <property type="entry name" value="Helicase_C-like"/>
</dbReference>
<feature type="domain" description="Helicase C-terminal" evidence="2">
    <location>
        <begin position="1"/>
        <end position="105"/>
    </location>
</feature>
<evidence type="ECO:0000313" key="3">
    <source>
        <dbReference type="EMBL" id="KAA6399676.1"/>
    </source>
</evidence>
<keyword evidence="1" id="KW-0378">Hydrolase</keyword>
<protein>
    <recommendedName>
        <fullName evidence="2">Helicase C-terminal domain-containing protein</fullName>
    </recommendedName>
</protein>
<dbReference type="Proteomes" id="UP000324800">
    <property type="component" value="Unassembled WGS sequence"/>
</dbReference>